<feature type="transmembrane region" description="Helical" evidence="1">
    <location>
        <begin position="92"/>
        <end position="121"/>
    </location>
</feature>
<sequence>MNILIGTVLITVAAIWLWCKLPNDDWRRASYRASYDTLLFTAPRILVALLGAGFFAELLPADQVRQVLGAEAGVSAVLLAIALGPITPGGAFVSFAIAAAALKAGAAPVAAVAYVTSWSLFSMTKIFAYELSFMGRSATLSRILVSLPVPFAVAALAALLL</sequence>
<keyword evidence="1" id="KW-0472">Membrane</keyword>
<feature type="transmembrane region" description="Helical" evidence="1">
    <location>
        <begin position="68"/>
        <end position="86"/>
    </location>
</feature>
<evidence type="ECO:0008006" key="4">
    <source>
        <dbReference type="Google" id="ProtNLM"/>
    </source>
</evidence>
<dbReference type="OrthoDB" id="5797386at2"/>
<dbReference type="RefSeq" id="WP_068239037.1">
    <property type="nucleotide sequence ID" value="NZ_LPUY01000005.1"/>
</dbReference>
<name>A0A132C3G4_9RHOB</name>
<dbReference type="AlphaFoldDB" id="A0A132C3G4"/>
<evidence type="ECO:0000256" key="1">
    <source>
        <dbReference type="SAM" id="Phobius"/>
    </source>
</evidence>
<dbReference type="EMBL" id="LPUY01000005">
    <property type="protein sequence ID" value="KUP95066.1"/>
    <property type="molecule type" value="Genomic_DNA"/>
</dbReference>
<keyword evidence="3" id="KW-1185">Reference proteome</keyword>
<evidence type="ECO:0000313" key="2">
    <source>
        <dbReference type="EMBL" id="KUP95066.1"/>
    </source>
</evidence>
<accession>A0A132C3G4</accession>
<gene>
    <name evidence="2" type="ORF">TRIHO_00240</name>
</gene>
<evidence type="ECO:0000313" key="3">
    <source>
        <dbReference type="Proteomes" id="UP000068382"/>
    </source>
</evidence>
<keyword evidence="1" id="KW-0812">Transmembrane</keyword>
<proteinExistence type="predicted"/>
<comment type="caution">
    <text evidence="2">The sequence shown here is derived from an EMBL/GenBank/DDBJ whole genome shotgun (WGS) entry which is preliminary data.</text>
</comment>
<reference evidence="2 3" key="1">
    <citation type="submission" date="2015-12" db="EMBL/GenBank/DDBJ databases">
        <title>Genome sequence of the marine Rhodobacteraceae strain O3.65, Candidatus Tritonibacter horizontis.</title>
        <authorList>
            <person name="Poehlein A."/>
            <person name="Giebel H.A."/>
            <person name="Voget S."/>
            <person name="Brinkhoff T."/>
        </authorList>
    </citation>
    <scope>NUCLEOTIDE SEQUENCE [LARGE SCALE GENOMIC DNA]</scope>
    <source>
        <strain evidence="2 3">O3.65</strain>
    </source>
</reference>
<feature type="transmembrane region" description="Helical" evidence="1">
    <location>
        <begin position="38"/>
        <end position="56"/>
    </location>
</feature>
<keyword evidence="1" id="KW-1133">Transmembrane helix</keyword>
<protein>
    <recommendedName>
        <fullName evidence="4">Permease</fullName>
    </recommendedName>
</protein>
<feature type="transmembrane region" description="Helical" evidence="1">
    <location>
        <begin position="142"/>
        <end position="160"/>
    </location>
</feature>
<organism evidence="2 3">
    <name type="scientific">Tritonibacter horizontis</name>
    <dbReference type="NCBI Taxonomy" id="1768241"/>
    <lineage>
        <taxon>Bacteria</taxon>
        <taxon>Pseudomonadati</taxon>
        <taxon>Pseudomonadota</taxon>
        <taxon>Alphaproteobacteria</taxon>
        <taxon>Rhodobacterales</taxon>
        <taxon>Paracoccaceae</taxon>
        <taxon>Tritonibacter</taxon>
    </lineage>
</organism>
<dbReference type="Proteomes" id="UP000068382">
    <property type="component" value="Unassembled WGS sequence"/>
</dbReference>